<dbReference type="Pfam" id="PF00005">
    <property type="entry name" value="ABC_tran"/>
    <property type="match status" value="1"/>
</dbReference>
<keyword evidence="1" id="KW-0813">Transport</keyword>
<gene>
    <name evidence="6" type="ORF">A2V47_07745</name>
</gene>
<dbReference type="STRING" id="1797291.A2V47_07745"/>
<evidence type="ECO:0000313" key="7">
    <source>
        <dbReference type="Proteomes" id="UP000177701"/>
    </source>
</evidence>
<proteinExistence type="inferred from homology"/>
<dbReference type="CDD" id="cd03255">
    <property type="entry name" value="ABC_MJ0796_LolCDE_FtsE"/>
    <property type="match status" value="1"/>
</dbReference>
<dbReference type="InterPro" id="IPR003593">
    <property type="entry name" value="AAA+_ATPase"/>
</dbReference>
<organism evidence="6 7">
    <name type="scientific">Candidatus Sediminicultor quintus</name>
    <dbReference type="NCBI Taxonomy" id="1797291"/>
    <lineage>
        <taxon>Bacteria</taxon>
        <taxon>Pseudomonadati</taxon>
        <taxon>Atribacterota</taxon>
        <taxon>Candidatus Phoenicimicrobiia</taxon>
        <taxon>Candidatus Pheonicimicrobiales</taxon>
        <taxon>Candidatus Phoenicimicrobiaceae</taxon>
        <taxon>Candidatus Sediminicultor</taxon>
    </lineage>
</organism>
<dbReference type="Gene3D" id="3.40.50.300">
    <property type="entry name" value="P-loop containing nucleotide triphosphate hydrolases"/>
    <property type="match status" value="1"/>
</dbReference>
<dbReference type="InterPro" id="IPR003439">
    <property type="entry name" value="ABC_transporter-like_ATP-bd"/>
</dbReference>
<evidence type="ECO:0000259" key="5">
    <source>
        <dbReference type="PROSITE" id="PS50893"/>
    </source>
</evidence>
<dbReference type="InterPro" id="IPR017911">
    <property type="entry name" value="MacB-like_ATP-bd"/>
</dbReference>
<dbReference type="GO" id="GO:0005524">
    <property type="term" value="F:ATP binding"/>
    <property type="evidence" value="ECO:0007669"/>
    <property type="project" value="UniProtKB-KW"/>
</dbReference>
<dbReference type="Proteomes" id="UP000177701">
    <property type="component" value="Unassembled WGS sequence"/>
</dbReference>
<evidence type="ECO:0000313" key="6">
    <source>
        <dbReference type="EMBL" id="OGD16074.1"/>
    </source>
</evidence>
<dbReference type="SMART" id="SM00382">
    <property type="entry name" value="AAA"/>
    <property type="match status" value="1"/>
</dbReference>
<accession>A0A1F5ADR0</accession>
<dbReference type="PANTHER" id="PTHR42798:SF6">
    <property type="entry name" value="CELL DIVISION ATP-BINDING PROTEIN FTSE"/>
    <property type="match status" value="1"/>
</dbReference>
<dbReference type="PROSITE" id="PS50893">
    <property type="entry name" value="ABC_TRANSPORTER_2"/>
    <property type="match status" value="1"/>
</dbReference>
<evidence type="ECO:0000256" key="2">
    <source>
        <dbReference type="ARBA" id="ARBA00022741"/>
    </source>
</evidence>
<sequence>MQDKIVLEAANLKKYYHRGSEIVKALDGVELKIKESEIVSIIGPSGSGKTTLMNLIGCLDKASAGSLKIGDTEVASLEENDLIKIRRENIGFVFQRFYLIPTLTVRENIELPLIFAKKSINEKKLLVLLEEVGLKGKERIQVKYLSGGDKQRTGIARALVNDPKILITDEPTGKLETEVKGQILELFKSLSEKGLSICIATHDLELAQATQRIIHLQDGKIVPREKSDLYY</sequence>
<feature type="domain" description="ABC transporter" evidence="5">
    <location>
        <begin position="7"/>
        <end position="231"/>
    </location>
</feature>
<dbReference type="GO" id="GO:0022857">
    <property type="term" value="F:transmembrane transporter activity"/>
    <property type="evidence" value="ECO:0007669"/>
    <property type="project" value="UniProtKB-ARBA"/>
</dbReference>
<dbReference type="AlphaFoldDB" id="A0A1F5ADR0"/>
<evidence type="ECO:0000256" key="4">
    <source>
        <dbReference type="ARBA" id="ARBA00038388"/>
    </source>
</evidence>
<protein>
    <submittedName>
        <fullName evidence="6">ABC transporter ATP-binding protein</fullName>
    </submittedName>
</protein>
<dbReference type="GO" id="GO:0016887">
    <property type="term" value="F:ATP hydrolysis activity"/>
    <property type="evidence" value="ECO:0007669"/>
    <property type="project" value="InterPro"/>
</dbReference>
<name>A0A1F5ADR0_9BACT</name>
<evidence type="ECO:0000256" key="3">
    <source>
        <dbReference type="ARBA" id="ARBA00022840"/>
    </source>
</evidence>
<dbReference type="EMBL" id="MEYH01000041">
    <property type="protein sequence ID" value="OGD16074.1"/>
    <property type="molecule type" value="Genomic_DNA"/>
</dbReference>
<dbReference type="GO" id="GO:0098796">
    <property type="term" value="C:membrane protein complex"/>
    <property type="evidence" value="ECO:0007669"/>
    <property type="project" value="UniProtKB-ARBA"/>
</dbReference>
<evidence type="ECO:0000256" key="1">
    <source>
        <dbReference type="ARBA" id="ARBA00022448"/>
    </source>
</evidence>
<keyword evidence="3 6" id="KW-0067">ATP-binding</keyword>
<comment type="caution">
    <text evidence="6">The sequence shown here is derived from an EMBL/GenBank/DDBJ whole genome shotgun (WGS) entry which is preliminary data.</text>
</comment>
<dbReference type="FunFam" id="3.40.50.300:FF:000032">
    <property type="entry name" value="Export ABC transporter ATP-binding protein"/>
    <property type="match status" value="1"/>
</dbReference>
<dbReference type="InterPro" id="IPR027417">
    <property type="entry name" value="P-loop_NTPase"/>
</dbReference>
<reference evidence="6 7" key="1">
    <citation type="journal article" date="2016" name="Nat. Commun.">
        <title>Thousands of microbial genomes shed light on interconnected biogeochemical processes in an aquifer system.</title>
        <authorList>
            <person name="Anantharaman K."/>
            <person name="Brown C.T."/>
            <person name="Hug L.A."/>
            <person name="Sharon I."/>
            <person name="Castelle C.J."/>
            <person name="Probst A.J."/>
            <person name="Thomas B.C."/>
            <person name="Singh A."/>
            <person name="Wilkins M.J."/>
            <person name="Karaoz U."/>
            <person name="Brodie E.L."/>
            <person name="Williams K.H."/>
            <person name="Hubbard S.S."/>
            <person name="Banfield J.F."/>
        </authorList>
    </citation>
    <scope>NUCLEOTIDE SEQUENCE [LARGE SCALE GENOMIC DNA]</scope>
</reference>
<dbReference type="PANTHER" id="PTHR42798">
    <property type="entry name" value="LIPOPROTEIN-RELEASING SYSTEM ATP-BINDING PROTEIN LOLD"/>
    <property type="match status" value="1"/>
</dbReference>
<dbReference type="PRINTS" id="PR00364">
    <property type="entry name" value="DISEASERSIST"/>
</dbReference>
<comment type="similarity">
    <text evidence="4">Belongs to the ABC transporter superfamily. Macrolide exporter (TC 3.A.1.122) family.</text>
</comment>
<keyword evidence="2" id="KW-0547">Nucleotide-binding</keyword>
<dbReference type="SUPFAM" id="SSF52540">
    <property type="entry name" value="P-loop containing nucleoside triphosphate hydrolases"/>
    <property type="match status" value="1"/>
</dbReference>